<comment type="caution">
    <text evidence="7">The sequence shown here is derived from an EMBL/GenBank/DDBJ whole genome shotgun (WGS) entry which is preliminary data.</text>
</comment>
<dbReference type="SMART" id="SM00353">
    <property type="entry name" value="HLH"/>
    <property type="match status" value="1"/>
</dbReference>
<dbReference type="OrthoDB" id="690068at2759"/>
<dbReference type="GO" id="GO:0005634">
    <property type="term" value="C:nucleus"/>
    <property type="evidence" value="ECO:0007669"/>
    <property type="project" value="UniProtKB-SubCell"/>
</dbReference>
<evidence type="ECO:0000256" key="3">
    <source>
        <dbReference type="ARBA" id="ARBA00023163"/>
    </source>
</evidence>
<dbReference type="SUPFAM" id="SSF47459">
    <property type="entry name" value="HLH, helix-loop-helix DNA-binding domain"/>
    <property type="match status" value="1"/>
</dbReference>
<dbReference type="Pfam" id="PF00010">
    <property type="entry name" value="HLH"/>
    <property type="match status" value="1"/>
</dbReference>
<keyword evidence="3" id="KW-0804">Transcription</keyword>
<evidence type="ECO:0000256" key="4">
    <source>
        <dbReference type="ARBA" id="ARBA00023242"/>
    </source>
</evidence>
<evidence type="ECO:0000256" key="2">
    <source>
        <dbReference type="ARBA" id="ARBA00023015"/>
    </source>
</evidence>
<dbReference type="AlphaFoldDB" id="A0A9Q1QSV9"/>
<dbReference type="CDD" id="cd11452">
    <property type="entry name" value="bHLH_AtNAI1_like"/>
    <property type="match status" value="1"/>
</dbReference>
<dbReference type="InterPro" id="IPR011598">
    <property type="entry name" value="bHLH_dom"/>
</dbReference>
<comment type="subcellular location">
    <subcellularLocation>
        <location evidence="1">Nucleus</location>
    </subcellularLocation>
</comment>
<gene>
    <name evidence="7" type="ORF">Cgig2_014672</name>
</gene>
<protein>
    <recommendedName>
        <fullName evidence="6">BHLH domain-containing protein</fullName>
    </recommendedName>
</protein>
<evidence type="ECO:0000256" key="5">
    <source>
        <dbReference type="SAM" id="Coils"/>
    </source>
</evidence>
<keyword evidence="8" id="KW-1185">Reference proteome</keyword>
<keyword evidence="4" id="KW-0539">Nucleus</keyword>
<dbReference type="GO" id="GO:0046983">
    <property type="term" value="F:protein dimerization activity"/>
    <property type="evidence" value="ECO:0007669"/>
    <property type="project" value="InterPro"/>
</dbReference>
<sequence>MFRGFTDLGMDDFSFINHQLQVNSLEELFIPPLLPASSNSLQHGTYNYNPSPRCKISSMQFDHHALLQRPTKQIKTNDWNSNHLHNHGLNSHLNSSPAMLSFSNSNNSNQTVLLTPKEETPVSTITFSPAMMVSDDQTSIQNQSYILEAPQVAKRSSDSGRLSHAKEHVLAERKRREKLTQRFIALSAIVPGLKKMDKASVLGDAIKYLKQLQERVKALEEESRRRKAEESAVYVKRSRVFVDDDEHSYRQETLSDSVSGDVLPEIAARFSDRDVLIRIHCERKNGMLEKLITQIENLHLVVINSSAMVFGSSILEVTIIAQMDAGFSMAEKDLVRHLYSSVKHST</sequence>
<evidence type="ECO:0000259" key="6">
    <source>
        <dbReference type="PROSITE" id="PS50888"/>
    </source>
</evidence>
<keyword evidence="2" id="KW-0805">Transcription regulation</keyword>
<dbReference type="InterPro" id="IPR052610">
    <property type="entry name" value="bHLH_transcription_regulator"/>
</dbReference>
<evidence type="ECO:0000313" key="7">
    <source>
        <dbReference type="EMBL" id="KAJ8452909.1"/>
    </source>
</evidence>
<dbReference type="EMBL" id="JAKOGI010000002">
    <property type="protein sequence ID" value="KAJ8452909.1"/>
    <property type="molecule type" value="Genomic_DNA"/>
</dbReference>
<dbReference type="InterPro" id="IPR036638">
    <property type="entry name" value="HLH_DNA-bd_sf"/>
</dbReference>
<dbReference type="PROSITE" id="PS50888">
    <property type="entry name" value="BHLH"/>
    <property type="match status" value="1"/>
</dbReference>
<proteinExistence type="predicted"/>
<feature type="coiled-coil region" evidence="5">
    <location>
        <begin position="202"/>
        <end position="229"/>
    </location>
</feature>
<evidence type="ECO:0000256" key="1">
    <source>
        <dbReference type="ARBA" id="ARBA00004123"/>
    </source>
</evidence>
<dbReference type="Proteomes" id="UP001153076">
    <property type="component" value="Unassembled WGS sequence"/>
</dbReference>
<dbReference type="PANTHER" id="PTHR45959">
    <property type="entry name" value="BHLH TRANSCRIPTION FACTOR"/>
    <property type="match status" value="1"/>
</dbReference>
<dbReference type="Gene3D" id="4.10.280.10">
    <property type="entry name" value="Helix-loop-helix DNA-binding domain"/>
    <property type="match status" value="1"/>
</dbReference>
<keyword evidence="5" id="KW-0175">Coiled coil</keyword>
<name>A0A9Q1QSV9_9CARY</name>
<accession>A0A9Q1QSV9</accession>
<organism evidence="7 8">
    <name type="scientific">Carnegiea gigantea</name>
    <dbReference type="NCBI Taxonomy" id="171969"/>
    <lineage>
        <taxon>Eukaryota</taxon>
        <taxon>Viridiplantae</taxon>
        <taxon>Streptophyta</taxon>
        <taxon>Embryophyta</taxon>
        <taxon>Tracheophyta</taxon>
        <taxon>Spermatophyta</taxon>
        <taxon>Magnoliopsida</taxon>
        <taxon>eudicotyledons</taxon>
        <taxon>Gunneridae</taxon>
        <taxon>Pentapetalae</taxon>
        <taxon>Caryophyllales</taxon>
        <taxon>Cactineae</taxon>
        <taxon>Cactaceae</taxon>
        <taxon>Cactoideae</taxon>
        <taxon>Echinocereeae</taxon>
        <taxon>Carnegiea</taxon>
    </lineage>
</organism>
<feature type="domain" description="BHLH" evidence="6">
    <location>
        <begin position="163"/>
        <end position="212"/>
    </location>
</feature>
<reference evidence="7" key="1">
    <citation type="submission" date="2022-04" db="EMBL/GenBank/DDBJ databases">
        <title>Carnegiea gigantea Genome sequencing and assembly v2.</title>
        <authorList>
            <person name="Copetti D."/>
            <person name="Sanderson M.J."/>
            <person name="Burquez A."/>
            <person name="Wojciechowski M.F."/>
        </authorList>
    </citation>
    <scope>NUCLEOTIDE SEQUENCE</scope>
    <source>
        <strain evidence="7">SGP5-SGP5p</strain>
        <tissue evidence="7">Aerial part</tissue>
    </source>
</reference>
<evidence type="ECO:0000313" key="8">
    <source>
        <dbReference type="Proteomes" id="UP001153076"/>
    </source>
</evidence>
<dbReference type="PANTHER" id="PTHR45959:SF2">
    <property type="entry name" value="BHLH TRANSCRIPTION FACTOR"/>
    <property type="match status" value="1"/>
</dbReference>